<organism evidence="2 3">
    <name type="scientific">Rhizoclosmatium globosum</name>
    <dbReference type="NCBI Taxonomy" id="329046"/>
    <lineage>
        <taxon>Eukaryota</taxon>
        <taxon>Fungi</taxon>
        <taxon>Fungi incertae sedis</taxon>
        <taxon>Chytridiomycota</taxon>
        <taxon>Chytridiomycota incertae sedis</taxon>
        <taxon>Chytridiomycetes</taxon>
        <taxon>Chytridiales</taxon>
        <taxon>Chytriomycetaceae</taxon>
        <taxon>Rhizoclosmatium</taxon>
    </lineage>
</organism>
<dbReference type="AlphaFoldDB" id="A0A1Y2B415"/>
<name>A0A1Y2B415_9FUNG</name>
<reference evidence="2 3" key="1">
    <citation type="submission" date="2016-07" db="EMBL/GenBank/DDBJ databases">
        <title>Pervasive Adenine N6-methylation of Active Genes in Fungi.</title>
        <authorList>
            <consortium name="DOE Joint Genome Institute"/>
            <person name="Mondo S.J."/>
            <person name="Dannebaum R.O."/>
            <person name="Kuo R.C."/>
            <person name="Labutti K."/>
            <person name="Haridas S."/>
            <person name="Kuo A."/>
            <person name="Salamov A."/>
            <person name="Ahrendt S.R."/>
            <person name="Lipzen A."/>
            <person name="Sullivan W."/>
            <person name="Andreopoulos W.B."/>
            <person name="Clum A."/>
            <person name="Lindquist E."/>
            <person name="Daum C."/>
            <person name="Ramamoorthy G.K."/>
            <person name="Gryganskyi A."/>
            <person name="Culley D."/>
            <person name="Magnuson J.K."/>
            <person name="James T.Y."/>
            <person name="O'Malley M.A."/>
            <person name="Stajich J.E."/>
            <person name="Spatafora J.W."/>
            <person name="Visel A."/>
            <person name="Grigoriev I.V."/>
        </authorList>
    </citation>
    <scope>NUCLEOTIDE SEQUENCE [LARGE SCALE GENOMIC DNA]</scope>
    <source>
        <strain evidence="2 3">JEL800</strain>
    </source>
</reference>
<dbReference type="Proteomes" id="UP000193642">
    <property type="component" value="Unassembled WGS sequence"/>
</dbReference>
<dbReference type="STRING" id="329046.A0A1Y2B415"/>
<evidence type="ECO:0000313" key="3">
    <source>
        <dbReference type="Proteomes" id="UP000193642"/>
    </source>
</evidence>
<keyword evidence="3" id="KW-1185">Reference proteome</keyword>
<feature type="compositionally biased region" description="Gly residues" evidence="1">
    <location>
        <begin position="94"/>
        <end position="108"/>
    </location>
</feature>
<comment type="caution">
    <text evidence="2">The sequence shown here is derived from an EMBL/GenBank/DDBJ whole genome shotgun (WGS) entry which is preliminary data.</text>
</comment>
<feature type="compositionally biased region" description="Low complexity" evidence="1">
    <location>
        <begin position="109"/>
        <end position="181"/>
    </location>
</feature>
<evidence type="ECO:0000313" key="2">
    <source>
        <dbReference type="EMBL" id="ORY29474.1"/>
    </source>
</evidence>
<accession>A0A1Y2B415</accession>
<feature type="region of interest" description="Disordered" evidence="1">
    <location>
        <begin position="83"/>
        <end position="216"/>
    </location>
</feature>
<proteinExistence type="predicted"/>
<dbReference type="OrthoDB" id="2181013at2759"/>
<sequence length="395" mass="41223">MATAINTTNSSAALFLSQLQPNLTIPILPNGSVCSGGSLPFNLTIADSFNLTDPVKGPLYVYIEVRGTDLTAPPVRRGWMQLERRKGSSSSGGSKSGGSSSGSSGGSSSGSSSSGSSSGTGSSGSNAGSSGATKPGSSTGSTSGNTAGTKPGSSTGSTSGGTSKPGSGTTSSGSTSGGSTSNLQKGSMGSTTAPKTGSVPSVPPPPYSSLAGNSRSMPNWSPPPPYSVSQSRVTTSYVYNRYYNPYPIYTYSPFWYPLPVYTHYPYYYNQPPRPVQTIPADPSQITRSDQVYDALPLVPLADFYANATSSDIWSDSSYDDIPLELVGHVYTLRANFFYEKDVNSSTNDMPHVDSYYFGVSLCDSNGVPQRSSADNVNVKRVFVLLQVLAFLVLFC</sequence>
<feature type="compositionally biased region" description="Polar residues" evidence="1">
    <location>
        <begin position="182"/>
        <end position="195"/>
    </location>
</feature>
<protein>
    <submittedName>
        <fullName evidence="2">Uncharacterized protein</fullName>
    </submittedName>
</protein>
<gene>
    <name evidence="2" type="ORF">BCR33DRAFT_724719</name>
</gene>
<dbReference type="EMBL" id="MCGO01000088">
    <property type="protein sequence ID" value="ORY29474.1"/>
    <property type="molecule type" value="Genomic_DNA"/>
</dbReference>
<evidence type="ECO:0000256" key="1">
    <source>
        <dbReference type="SAM" id="MobiDB-lite"/>
    </source>
</evidence>